<organism evidence="1 2">
    <name type="scientific">Mytilus galloprovincialis</name>
    <name type="common">Mediterranean mussel</name>
    <dbReference type="NCBI Taxonomy" id="29158"/>
    <lineage>
        <taxon>Eukaryota</taxon>
        <taxon>Metazoa</taxon>
        <taxon>Spiralia</taxon>
        <taxon>Lophotrochozoa</taxon>
        <taxon>Mollusca</taxon>
        <taxon>Bivalvia</taxon>
        <taxon>Autobranchia</taxon>
        <taxon>Pteriomorphia</taxon>
        <taxon>Mytilida</taxon>
        <taxon>Mytiloidea</taxon>
        <taxon>Mytilidae</taxon>
        <taxon>Mytilinae</taxon>
        <taxon>Mytilus</taxon>
    </lineage>
</organism>
<dbReference type="Proteomes" id="UP000596742">
    <property type="component" value="Unassembled WGS sequence"/>
</dbReference>
<dbReference type="OrthoDB" id="6773169at2759"/>
<reference evidence="1" key="1">
    <citation type="submission" date="2018-11" db="EMBL/GenBank/DDBJ databases">
        <authorList>
            <person name="Alioto T."/>
            <person name="Alioto T."/>
        </authorList>
    </citation>
    <scope>NUCLEOTIDE SEQUENCE</scope>
</reference>
<evidence type="ECO:0000313" key="1">
    <source>
        <dbReference type="EMBL" id="VDI69856.1"/>
    </source>
</evidence>
<name>A0A8B6GW21_MYTGA</name>
<proteinExistence type="predicted"/>
<evidence type="ECO:0000313" key="2">
    <source>
        <dbReference type="Proteomes" id="UP000596742"/>
    </source>
</evidence>
<dbReference type="EMBL" id="UYJE01009095">
    <property type="protein sequence ID" value="VDI69856.1"/>
    <property type="molecule type" value="Genomic_DNA"/>
</dbReference>
<sequence>MENIMKSVVGVTVINTQFKEPGTAVLPKYVRSSQCSTGEADCRITGVTPADFADEEVVEVGEVYYEALTPRERAQRQREECEKERTCCNGSLEGTKQKSTQLWKEIERQNYPRAERPGRYTGAITQQKMRQTLIMVETRRL</sequence>
<protein>
    <submittedName>
        <fullName evidence="1">Uncharacterized protein</fullName>
    </submittedName>
</protein>
<keyword evidence="2" id="KW-1185">Reference proteome</keyword>
<dbReference type="AlphaFoldDB" id="A0A8B6GW21"/>
<comment type="caution">
    <text evidence="1">The sequence shown here is derived from an EMBL/GenBank/DDBJ whole genome shotgun (WGS) entry which is preliminary data.</text>
</comment>
<gene>
    <name evidence="1" type="ORF">MGAL_10B036438</name>
</gene>
<accession>A0A8B6GW21</accession>